<evidence type="ECO:0000259" key="2">
    <source>
        <dbReference type="Pfam" id="PF07699"/>
    </source>
</evidence>
<keyword evidence="1" id="KW-1133">Transmembrane helix</keyword>
<keyword evidence="1" id="KW-0812">Transmembrane</keyword>
<dbReference type="InterPro" id="IPR009030">
    <property type="entry name" value="Growth_fac_rcpt_cys_sf"/>
</dbReference>
<dbReference type="InterPro" id="IPR057708">
    <property type="entry name" value="DUF7948"/>
</dbReference>
<accession>A0A9Q0LKB8</accession>
<feature type="domain" description="Tyrosine-protein kinase ephrin type A/B receptor-like" evidence="2">
    <location>
        <begin position="721"/>
        <end position="768"/>
    </location>
</feature>
<dbReference type="InterPro" id="IPR011641">
    <property type="entry name" value="Tyr-kin_ephrin_A/B_rcpt-like"/>
</dbReference>
<dbReference type="Proteomes" id="UP001149090">
    <property type="component" value="Unassembled WGS sequence"/>
</dbReference>
<dbReference type="Pfam" id="PF25778">
    <property type="entry name" value="DUF7948"/>
    <property type="match status" value="1"/>
</dbReference>
<dbReference type="SUPFAM" id="SSF57184">
    <property type="entry name" value="Growth factor receptor domain"/>
    <property type="match status" value="1"/>
</dbReference>
<dbReference type="PANTHER" id="PTHR35580">
    <property type="entry name" value="CELL SURFACE GLYCOPROTEIN (S-LAYER PROTEIN)-LIKE PROTEIN"/>
    <property type="match status" value="1"/>
</dbReference>
<feature type="transmembrane region" description="Helical" evidence="1">
    <location>
        <begin position="830"/>
        <end position="849"/>
    </location>
</feature>
<gene>
    <name evidence="4" type="ORF">M0811_08818</name>
</gene>
<keyword evidence="5" id="KW-1185">Reference proteome</keyword>
<evidence type="ECO:0000313" key="5">
    <source>
        <dbReference type="Proteomes" id="UP001149090"/>
    </source>
</evidence>
<dbReference type="EMBL" id="JAPDFW010000075">
    <property type="protein sequence ID" value="KAJ5073410.1"/>
    <property type="molecule type" value="Genomic_DNA"/>
</dbReference>
<dbReference type="AlphaFoldDB" id="A0A9Q0LKB8"/>
<dbReference type="InterPro" id="IPR052918">
    <property type="entry name" value="Motility_Chemotaxis_Reg"/>
</dbReference>
<evidence type="ECO:0000313" key="4">
    <source>
        <dbReference type="EMBL" id="KAJ5073410.1"/>
    </source>
</evidence>
<dbReference type="Gene3D" id="2.10.50.10">
    <property type="entry name" value="Tumor Necrosis Factor Receptor, subunit A, domain 2"/>
    <property type="match status" value="1"/>
</dbReference>
<keyword evidence="1" id="KW-0472">Membrane</keyword>
<dbReference type="Pfam" id="PF07699">
    <property type="entry name" value="Ephrin_rec_like"/>
    <property type="match status" value="1"/>
</dbReference>
<sequence length="850" mass="93098">MKTLTILLIVFGSAFIIFASDIDIFFLQQTKFETKFETNLTKEIFNSFSINLSKNDQNKLHKKISYSKIPILILSNEDKLTNYPNTKYIARNVGRGKTTVYFTTESIDFFTKNYLIKLKMEEGNLEEVEAIGKGTLDTKITSMIGKDESQWKHDIKSYSGIVYRNVYKDVDLYFSVSKNGNLKSEFLVRNGNYEQIRTRYEMQTKNSGENQIKKDQNNGEIFYRDGCSEEEEISRCQFEFREKAPLIYQNGREIEGQYKVEKNVVSYLIEGDLLEKNKAILIDPEFSIYVGGSDEDEGMAAAIDVDGNIYLAGKTFSADFPVTSGAYSETLSGNSDGFLAKINSTGNGISWATFIGSDDEDQIVAVKLDSSGYPVVAGTTNMANGPSPFPTTSGAIITHCDANVTGFVTKFNLDGSALEWSSFLCADTSANINDLVLVNDYPVVVGKVFITKFTTDGSDFSAVNCFGGSDNDVANAITLTSAGNLVVSGSTNSADFPIINNGYNSRGTDTDCFVAKLSGSDLTTIFTSALGGNGFDYALDVATDIYENIYVSGSTKSDNLPATADAYQQAFSDNLNLFSGLVFKLSYNGIRLIYLSYLYGNFSQGQSFSSTSIATTTDLVYISGHGDCFSQYTDSYNFFNASATNTTAKGYIAVFDQVFFSLVDTVQLSEFFSSMNAYSSNGILVTGSTTDSLNATSGPFGEYFGGVFDSFIIRISPCDKGSYRPNAFSFCELCAVGTYKDSVGNNQCTDCIAGTYNPNLGSISADNCSLCPPGRVNPNTAASSLDNCLYCQRFYYAPDPGLTQCLACDSDQFSSISRTHCIDKLNASSFIHFGLSSLLFALFFLLFFVF</sequence>
<name>A0A9Q0LKB8_ANAIG</name>
<dbReference type="SMART" id="SM01411">
    <property type="entry name" value="Ephrin_rec_like"/>
    <property type="match status" value="2"/>
</dbReference>
<dbReference type="PANTHER" id="PTHR35580:SF1">
    <property type="entry name" value="PHYTASE-LIKE DOMAIN-CONTAINING PROTEIN"/>
    <property type="match status" value="1"/>
</dbReference>
<evidence type="ECO:0000256" key="1">
    <source>
        <dbReference type="SAM" id="Phobius"/>
    </source>
</evidence>
<dbReference type="OrthoDB" id="439917at2759"/>
<proteinExistence type="predicted"/>
<reference evidence="4" key="1">
    <citation type="submission" date="2022-10" db="EMBL/GenBank/DDBJ databases">
        <title>Novel sulphate-reducing endosymbionts in the free-living metamonad Anaeramoeba.</title>
        <authorList>
            <person name="Jerlstrom-Hultqvist J."/>
            <person name="Cepicka I."/>
            <person name="Gallot-Lavallee L."/>
            <person name="Salas-Leiva D."/>
            <person name="Curtis B.A."/>
            <person name="Zahonova K."/>
            <person name="Pipaliya S."/>
            <person name="Dacks J."/>
            <person name="Roger A.J."/>
        </authorList>
    </citation>
    <scope>NUCLEOTIDE SEQUENCE</scope>
    <source>
        <strain evidence="4">BMAN</strain>
    </source>
</reference>
<evidence type="ECO:0000259" key="3">
    <source>
        <dbReference type="Pfam" id="PF25778"/>
    </source>
</evidence>
<protein>
    <submittedName>
        <fullName evidence="4">Cell surface glycoprotein (S-layer protein)-like protein</fullName>
    </submittedName>
</protein>
<feature type="domain" description="DUF7948" evidence="3">
    <location>
        <begin position="112"/>
        <end position="285"/>
    </location>
</feature>
<comment type="caution">
    <text evidence="4">The sequence shown here is derived from an EMBL/GenBank/DDBJ whole genome shotgun (WGS) entry which is preliminary data.</text>
</comment>
<organism evidence="4 5">
    <name type="scientific">Anaeramoeba ignava</name>
    <name type="common">Anaerobic marine amoeba</name>
    <dbReference type="NCBI Taxonomy" id="1746090"/>
    <lineage>
        <taxon>Eukaryota</taxon>
        <taxon>Metamonada</taxon>
        <taxon>Anaeramoebidae</taxon>
        <taxon>Anaeramoeba</taxon>
    </lineage>
</organism>